<organism evidence="2 3">
    <name type="scientific">Rhizophagus irregularis</name>
    <dbReference type="NCBI Taxonomy" id="588596"/>
    <lineage>
        <taxon>Eukaryota</taxon>
        <taxon>Fungi</taxon>
        <taxon>Fungi incertae sedis</taxon>
        <taxon>Mucoromycota</taxon>
        <taxon>Glomeromycotina</taxon>
        <taxon>Glomeromycetes</taxon>
        <taxon>Glomerales</taxon>
        <taxon>Glomeraceae</taxon>
        <taxon>Rhizophagus</taxon>
    </lineage>
</organism>
<proteinExistence type="predicted"/>
<name>A0A2I1HSU6_9GLOM</name>
<keyword evidence="3" id="KW-1185">Reference proteome</keyword>
<dbReference type="Proteomes" id="UP000234323">
    <property type="component" value="Unassembled WGS sequence"/>
</dbReference>
<dbReference type="AlphaFoldDB" id="A0A2I1HSU6"/>
<reference evidence="2 3" key="1">
    <citation type="submission" date="2015-10" db="EMBL/GenBank/DDBJ databases">
        <title>Genome analyses suggest a sexual origin of heterokaryosis in a supposedly ancient asexual fungus.</title>
        <authorList>
            <person name="Ropars J."/>
            <person name="Sedzielewska K."/>
            <person name="Noel J."/>
            <person name="Charron P."/>
            <person name="Farinelli L."/>
            <person name="Marton T."/>
            <person name="Kruger M."/>
            <person name="Pelin A."/>
            <person name="Brachmann A."/>
            <person name="Corradi N."/>
        </authorList>
    </citation>
    <scope>NUCLEOTIDE SEQUENCE [LARGE SCALE GENOMIC DNA]</scope>
    <source>
        <strain evidence="2 3">A4</strain>
    </source>
</reference>
<dbReference type="VEuPathDB" id="FungiDB:RhiirA1_461411"/>
<dbReference type="VEuPathDB" id="FungiDB:FUN_020347"/>
<protein>
    <recommendedName>
        <fullName evidence="1">DUF8211 domain-containing protein</fullName>
    </recommendedName>
</protein>
<gene>
    <name evidence="2" type="ORF">RhiirA4_487609</name>
</gene>
<evidence type="ECO:0000259" key="1">
    <source>
        <dbReference type="Pfam" id="PF26638"/>
    </source>
</evidence>
<dbReference type="Pfam" id="PF26638">
    <property type="entry name" value="DUF8211"/>
    <property type="match status" value="1"/>
</dbReference>
<dbReference type="VEuPathDB" id="FungiDB:RhiirFUN_024521"/>
<dbReference type="InterPro" id="IPR058524">
    <property type="entry name" value="DUF8211"/>
</dbReference>
<comment type="caution">
    <text evidence="2">The sequence shown here is derived from an EMBL/GenBank/DDBJ whole genome shotgun (WGS) entry which is preliminary data.</text>
</comment>
<evidence type="ECO:0000313" key="2">
    <source>
        <dbReference type="EMBL" id="PKY61940.1"/>
    </source>
</evidence>
<feature type="domain" description="DUF8211" evidence="1">
    <location>
        <begin position="46"/>
        <end position="160"/>
    </location>
</feature>
<accession>A0A2I1HSU6</accession>
<sequence>MSNDRCTCIHHQKNLAQHHFFKNIKLKDNQSIKQTTEDFVNDKSSHANLLYHRWLSSQPKHIFLKQLGISYISSIHTQDTNSILKLGNKHVYRKTLSNFERIFSPNLRTRQKQEKCFNCACRRVFNKMRLPPGRTAQNSDYLAIARKYRFIFLKNQYVKNSNSNDKKTWKNIKSLSKHLKQPIPPPISTDPIHMTEPYNPIPNMFIPEKYQEIIPKDAIYVNDHFVIPGSREPYEKRMSRICHQNCSEIVQYTYKMSGKCPEL</sequence>
<evidence type="ECO:0000313" key="3">
    <source>
        <dbReference type="Proteomes" id="UP000234323"/>
    </source>
</evidence>
<dbReference type="EMBL" id="LLXI01006119">
    <property type="protein sequence ID" value="PKY61940.1"/>
    <property type="molecule type" value="Genomic_DNA"/>
</dbReference>